<protein>
    <submittedName>
        <fullName evidence="5">2-dehydro-3-deoxygluconokinase</fullName>
        <ecNumber evidence="5">2.7.1.45</ecNumber>
    </submittedName>
</protein>
<evidence type="ECO:0000256" key="1">
    <source>
        <dbReference type="ARBA" id="ARBA00010688"/>
    </source>
</evidence>
<evidence type="ECO:0000256" key="2">
    <source>
        <dbReference type="ARBA" id="ARBA00022679"/>
    </source>
</evidence>
<dbReference type="GO" id="GO:0008673">
    <property type="term" value="F:2-dehydro-3-deoxygluconokinase activity"/>
    <property type="evidence" value="ECO:0007669"/>
    <property type="project" value="UniProtKB-EC"/>
</dbReference>
<dbReference type="PANTHER" id="PTHR43085">
    <property type="entry name" value="HEXOKINASE FAMILY MEMBER"/>
    <property type="match status" value="1"/>
</dbReference>
<accession>A0A238LDG4</accession>
<dbReference type="PROSITE" id="PS00584">
    <property type="entry name" value="PFKB_KINASES_2"/>
    <property type="match status" value="1"/>
</dbReference>
<keyword evidence="2 5" id="KW-0808">Transferase</keyword>
<evidence type="ECO:0000259" key="4">
    <source>
        <dbReference type="Pfam" id="PF00294"/>
    </source>
</evidence>
<dbReference type="EMBL" id="FXZK01000002">
    <property type="protein sequence ID" value="SMY07668.1"/>
    <property type="molecule type" value="Genomic_DNA"/>
</dbReference>
<dbReference type="Pfam" id="PF00294">
    <property type="entry name" value="PfkB"/>
    <property type="match status" value="1"/>
</dbReference>
<dbReference type="RefSeq" id="WP_245820480.1">
    <property type="nucleotide sequence ID" value="NZ_FXZK01000002.1"/>
</dbReference>
<reference evidence="5 6" key="1">
    <citation type="submission" date="2017-05" db="EMBL/GenBank/DDBJ databases">
        <authorList>
            <person name="Song R."/>
            <person name="Chenine A.L."/>
            <person name="Ruprecht R.M."/>
        </authorList>
    </citation>
    <scope>NUCLEOTIDE SEQUENCE [LARGE SCALE GENOMIC DNA]</scope>
    <source>
        <strain evidence="5 6">CECT 8899</strain>
    </source>
</reference>
<keyword evidence="6" id="KW-1185">Reference proteome</keyword>
<evidence type="ECO:0000313" key="6">
    <source>
        <dbReference type="Proteomes" id="UP000201613"/>
    </source>
</evidence>
<dbReference type="InterPro" id="IPR029056">
    <property type="entry name" value="Ribokinase-like"/>
</dbReference>
<dbReference type="InterPro" id="IPR050306">
    <property type="entry name" value="PfkB_Carbo_kinase"/>
</dbReference>
<evidence type="ECO:0000313" key="5">
    <source>
        <dbReference type="EMBL" id="SMY07668.1"/>
    </source>
</evidence>
<keyword evidence="3 5" id="KW-0418">Kinase</keyword>
<dbReference type="CDD" id="cd01166">
    <property type="entry name" value="KdgK"/>
    <property type="match status" value="1"/>
</dbReference>
<gene>
    <name evidence="5" type="primary">kdgK_1</name>
    <name evidence="5" type="ORF">LOM8899_01807</name>
</gene>
<dbReference type="InterPro" id="IPR011611">
    <property type="entry name" value="PfkB_dom"/>
</dbReference>
<feature type="domain" description="Carbohydrate kinase PfkB" evidence="4">
    <location>
        <begin position="30"/>
        <end position="307"/>
    </location>
</feature>
<dbReference type="Gene3D" id="3.40.1190.20">
    <property type="match status" value="1"/>
</dbReference>
<name>A0A238LDG4_9RHOB</name>
<dbReference type="GO" id="GO:0006974">
    <property type="term" value="P:DNA damage response"/>
    <property type="evidence" value="ECO:0007669"/>
    <property type="project" value="TreeGrafter"/>
</dbReference>
<dbReference type="SUPFAM" id="SSF53613">
    <property type="entry name" value="Ribokinase-like"/>
    <property type="match status" value="1"/>
</dbReference>
<evidence type="ECO:0000256" key="3">
    <source>
        <dbReference type="ARBA" id="ARBA00022777"/>
    </source>
</evidence>
<organism evidence="5 6">
    <name type="scientific">Flavimaricola marinus</name>
    <dbReference type="NCBI Taxonomy" id="1819565"/>
    <lineage>
        <taxon>Bacteria</taxon>
        <taxon>Pseudomonadati</taxon>
        <taxon>Pseudomonadota</taxon>
        <taxon>Alphaproteobacteria</taxon>
        <taxon>Rhodobacterales</taxon>
        <taxon>Paracoccaceae</taxon>
        <taxon>Flavimaricola</taxon>
    </lineage>
</organism>
<dbReference type="InterPro" id="IPR002173">
    <property type="entry name" value="Carboh/pur_kinase_PfkB_CS"/>
</dbReference>
<dbReference type="PANTHER" id="PTHR43085:SF15">
    <property type="entry name" value="2-DEHYDRO-3-DEOXYGLUCONOKINASE"/>
    <property type="match status" value="1"/>
</dbReference>
<dbReference type="Proteomes" id="UP000201613">
    <property type="component" value="Unassembled WGS sequence"/>
</dbReference>
<dbReference type="GO" id="GO:0019698">
    <property type="term" value="P:D-galacturonate catabolic process"/>
    <property type="evidence" value="ECO:0007669"/>
    <property type="project" value="TreeGrafter"/>
</dbReference>
<comment type="similarity">
    <text evidence="1">Belongs to the carbohydrate kinase PfkB family.</text>
</comment>
<dbReference type="AlphaFoldDB" id="A0A238LDG4"/>
<proteinExistence type="inferred from homology"/>
<dbReference type="GO" id="GO:0042840">
    <property type="term" value="P:D-glucuronate catabolic process"/>
    <property type="evidence" value="ECO:0007669"/>
    <property type="project" value="TreeGrafter"/>
</dbReference>
<dbReference type="GO" id="GO:0005829">
    <property type="term" value="C:cytosol"/>
    <property type="evidence" value="ECO:0007669"/>
    <property type="project" value="TreeGrafter"/>
</dbReference>
<dbReference type="EC" id="2.7.1.45" evidence="5"/>
<sequence>MHSKPLLSGPVSKAMCFATIGECMVEMAPSAAPGQFTRSFAGDTFNTLWYVRQLQPDWQARYVSRVGQDQISDEMVQMMSGIGIDTSHIQRSADRTVGLYLISLDAGERSFSYWRSQSAARQLADDPNLLNAAFSDADVLFLSGITLAILSGQARSHLFGALASAREAGKTIVFDPNLRPKLWSDRDQMRQTIMQGAAASDIVLPSFEEEAEHFGDASPEGTITRYRAAGCRSIVVKDGGAAVSYWHEAQTGQVVPEPVSVVVDTTSAGDSFNAGFLAGLAQTASVEDAIDRACRVARQVIAQRGALVTLDMSLLGTP</sequence>